<dbReference type="GO" id="GO:0015288">
    <property type="term" value="F:porin activity"/>
    <property type="evidence" value="ECO:0007669"/>
    <property type="project" value="TreeGrafter"/>
</dbReference>
<dbReference type="EMBL" id="CP042382">
    <property type="protein sequence ID" value="QEA40565.1"/>
    <property type="molecule type" value="Genomic_DNA"/>
</dbReference>
<keyword evidence="6" id="KW-0472">Membrane</keyword>
<dbReference type="InterPro" id="IPR051906">
    <property type="entry name" value="TolC-like"/>
</dbReference>
<evidence type="ECO:0000256" key="2">
    <source>
        <dbReference type="ARBA" id="ARBA00007613"/>
    </source>
</evidence>
<accession>A0A5B8SYH4</accession>
<proteinExistence type="inferred from homology"/>
<dbReference type="KEGG" id="paur:FGL86_16760"/>
<evidence type="ECO:0000256" key="7">
    <source>
        <dbReference type="ARBA" id="ARBA00023237"/>
    </source>
</evidence>
<dbReference type="GO" id="GO:0009279">
    <property type="term" value="C:cell outer membrane"/>
    <property type="evidence" value="ECO:0007669"/>
    <property type="project" value="UniProtKB-SubCell"/>
</dbReference>
<evidence type="ECO:0000256" key="5">
    <source>
        <dbReference type="ARBA" id="ARBA00022692"/>
    </source>
</evidence>
<dbReference type="OrthoDB" id="5296315at2"/>
<keyword evidence="4" id="KW-1134">Transmembrane beta strand</keyword>
<dbReference type="InterPro" id="IPR003423">
    <property type="entry name" value="OMP_efflux"/>
</dbReference>
<keyword evidence="10" id="KW-1185">Reference proteome</keyword>
<protein>
    <submittedName>
        <fullName evidence="9">TolC family protein</fullName>
    </submittedName>
</protein>
<dbReference type="GO" id="GO:0015562">
    <property type="term" value="F:efflux transmembrane transporter activity"/>
    <property type="evidence" value="ECO:0007669"/>
    <property type="project" value="InterPro"/>
</dbReference>
<comment type="similarity">
    <text evidence="2">Belongs to the outer membrane factor (OMF) (TC 1.B.17) family.</text>
</comment>
<dbReference type="PANTHER" id="PTHR30026:SF20">
    <property type="entry name" value="OUTER MEMBRANE PROTEIN TOLC"/>
    <property type="match status" value="1"/>
</dbReference>
<evidence type="ECO:0000256" key="3">
    <source>
        <dbReference type="ARBA" id="ARBA00022448"/>
    </source>
</evidence>
<evidence type="ECO:0000313" key="9">
    <source>
        <dbReference type="EMBL" id="QEA40565.1"/>
    </source>
</evidence>
<comment type="subcellular location">
    <subcellularLocation>
        <location evidence="1">Cell outer membrane</location>
    </subcellularLocation>
</comment>
<dbReference type="AlphaFoldDB" id="A0A5B8SYH4"/>
<keyword evidence="3" id="KW-0813">Transport</keyword>
<keyword evidence="8" id="KW-0175">Coiled coil</keyword>
<dbReference type="PANTHER" id="PTHR30026">
    <property type="entry name" value="OUTER MEMBRANE PROTEIN TOLC"/>
    <property type="match status" value="1"/>
</dbReference>
<keyword evidence="7" id="KW-0998">Cell outer membrane</keyword>
<evidence type="ECO:0000256" key="1">
    <source>
        <dbReference type="ARBA" id="ARBA00004442"/>
    </source>
</evidence>
<evidence type="ECO:0000313" key="10">
    <source>
        <dbReference type="Proteomes" id="UP000321272"/>
    </source>
</evidence>
<dbReference type="Pfam" id="PF02321">
    <property type="entry name" value="OEP"/>
    <property type="match status" value="2"/>
</dbReference>
<feature type="coiled-coil region" evidence="8">
    <location>
        <begin position="367"/>
        <end position="394"/>
    </location>
</feature>
<organism evidence="9 10">
    <name type="scientific">Pistricoccus aurantiacus</name>
    <dbReference type="NCBI Taxonomy" id="1883414"/>
    <lineage>
        <taxon>Bacteria</taxon>
        <taxon>Pseudomonadati</taxon>
        <taxon>Pseudomonadota</taxon>
        <taxon>Gammaproteobacteria</taxon>
        <taxon>Oceanospirillales</taxon>
        <taxon>Halomonadaceae</taxon>
        <taxon>Pistricoccus</taxon>
    </lineage>
</organism>
<dbReference type="GO" id="GO:1990281">
    <property type="term" value="C:efflux pump complex"/>
    <property type="evidence" value="ECO:0007669"/>
    <property type="project" value="TreeGrafter"/>
</dbReference>
<gene>
    <name evidence="9" type="ORF">FGL86_16760</name>
</gene>
<dbReference type="Proteomes" id="UP000321272">
    <property type="component" value="Chromosome"/>
</dbReference>
<dbReference type="Gene3D" id="1.20.1600.10">
    <property type="entry name" value="Outer membrane efflux proteins (OEP)"/>
    <property type="match status" value="1"/>
</dbReference>
<evidence type="ECO:0000256" key="4">
    <source>
        <dbReference type="ARBA" id="ARBA00022452"/>
    </source>
</evidence>
<evidence type="ECO:0000256" key="6">
    <source>
        <dbReference type="ARBA" id="ARBA00023136"/>
    </source>
</evidence>
<evidence type="ECO:0000256" key="8">
    <source>
        <dbReference type="SAM" id="Coils"/>
    </source>
</evidence>
<reference evidence="9 10" key="1">
    <citation type="submission" date="2019-06" db="EMBL/GenBank/DDBJ databases">
        <title>Genome analyses of bacteria isolated from kimchi.</title>
        <authorList>
            <person name="Lee S."/>
            <person name="Ahn S."/>
            <person name="Roh S."/>
        </authorList>
    </citation>
    <scope>NUCLEOTIDE SEQUENCE [LARGE SCALE GENOMIC DNA]</scope>
    <source>
        <strain evidence="9 10">CBA4606</strain>
    </source>
</reference>
<sequence length="463" mass="50667">MIMMRLAWTSSRFAWGLLLALAGLGASIPGSVDAAEALTLDAAVTQALRANPNLKAVSLEHDALALEPEIARGARYPELELGSSYTHYSDPYLVHPIEQPGVFPPLDDDITSVGATMRLPLYAGGRLVAGESLAASRSESALQRLHASEQDLLFNVVATYAKALQLRDLTIAEGRRIEGLQAEVEAIQRKLDQGRAARLEVLRVQTRLSQAQFDQGATAQGERDAQGLLAALLGMPLRDRVLKELPNASFEVPGSADAAAELAAREHPQVRQAQAEWNAAADRLAIARGERLPEVDLVAETQTRRGDDWEGRDDWYVGMTLSVPLFDGGIRRKRVNQAEFERQQYRERLRGVVDDVTTEARAAFGGLQTADQRLQSARRALEEAEEALRIETRKYRAGRSTVTDLLSAEAARWTALASLNQAEYERFVADIRLYRALGRLTPTLFTGATSLPAESMSEGKGTS</sequence>
<name>A0A5B8SYH4_9GAMM</name>
<dbReference type="SUPFAM" id="SSF56954">
    <property type="entry name" value="Outer membrane efflux proteins (OEP)"/>
    <property type="match status" value="1"/>
</dbReference>
<keyword evidence="5" id="KW-0812">Transmembrane</keyword>